<protein>
    <submittedName>
        <fullName evidence="1">Uncharacterized protein</fullName>
    </submittedName>
</protein>
<gene>
    <name evidence="1" type="ORF">HPB47_003012</name>
</gene>
<proteinExistence type="predicted"/>
<name>A0AC60PKL1_IXOPE</name>
<comment type="caution">
    <text evidence="1">The sequence shown here is derived from an EMBL/GenBank/DDBJ whole genome shotgun (WGS) entry which is preliminary data.</text>
</comment>
<sequence length="80" mass="8887">MLPRFCMAENCGNDSDDSDMPINKFPNDEKLHALWIQLHVHRFRQSGGQEPAWNPFGQSFTQPSALSTTEPAADPVAESA</sequence>
<organism evidence="1 2">
    <name type="scientific">Ixodes persulcatus</name>
    <name type="common">Taiga tick</name>
    <dbReference type="NCBI Taxonomy" id="34615"/>
    <lineage>
        <taxon>Eukaryota</taxon>
        <taxon>Metazoa</taxon>
        <taxon>Ecdysozoa</taxon>
        <taxon>Arthropoda</taxon>
        <taxon>Chelicerata</taxon>
        <taxon>Arachnida</taxon>
        <taxon>Acari</taxon>
        <taxon>Parasitiformes</taxon>
        <taxon>Ixodida</taxon>
        <taxon>Ixodoidea</taxon>
        <taxon>Ixodidae</taxon>
        <taxon>Ixodinae</taxon>
        <taxon>Ixodes</taxon>
    </lineage>
</organism>
<evidence type="ECO:0000313" key="1">
    <source>
        <dbReference type="EMBL" id="KAG0421085.1"/>
    </source>
</evidence>
<evidence type="ECO:0000313" key="2">
    <source>
        <dbReference type="Proteomes" id="UP000805193"/>
    </source>
</evidence>
<dbReference type="Proteomes" id="UP000805193">
    <property type="component" value="Unassembled WGS sequence"/>
</dbReference>
<keyword evidence="2" id="KW-1185">Reference proteome</keyword>
<reference evidence="1 2" key="1">
    <citation type="journal article" date="2020" name="Cell">
        <title>Large-Scale Comparative Analyses of Tick Genomes Elucidate Their Genetic Diversity and Vector Capacities.</title>
        <authorList>
            <consortium name="Tick Genome and Microbiome Consortium (TIGMIC)"/>
            <person name="Jia N."/>
            <person name="Wang J."/>
            <person name="Shi W."/>
            <person name="Du L."/>
            <person name="Sun Y."/>
            <person name="Zhan W."/>
            <person name="Jiang J.F."/>
            <person name="Wang Q."/>
            <person name="Zhang B."/>
            <person name="Ji P."/>
            <person name="Bell-Sakyi L."/>
            <person name="Cui X.M."/>
            <person name="Yuan T.T."/>
            <person name="Jiang B.G."/>
            <person name="Yang W.F."/>
            <person name="Lam T.T."/>
            <person name="Chang Q.C."/>
            <person name="Ding S.J."/>
            <person name="Wang X.J."/>
            <person name="Zhu J.G."/>
            <person name="Ruan X.D."/>
            <person name="Zhao L."/>
            <person name="Wei J.T."/>
            <person name="Ye R.Z."/>
            <person name="Que T.C."/>
            <person name="Du C.H."/>
            <person name="Zhou Y.H."/>
            <person name="Cheng J.X."/>
            <person name="Dai P.F."/>
            <person name="Guo W.B."/>
            <person name="Han X.H."/>
            <person name="Huang E.J."/>
            <person name="Li L.F."/>
            <person name="Wei W."/>
            <person name="Gao Y.C."/>
            <person name="Liu J.Z."/>
            <person name="Shao H.Z."/>
            <person name="Wang X."/>
            <person name="Wang C.C."/>
            <person name="Yang T.C."/>
            <person name="Huo Q.B."/>
            <person name="Li W."/>
            <person name="Chen H.Y."/>
            <person name="Chen S.E."/>
            <person name="Zhou L.G."/>
            <person name="Ni X.B."/>
            <person name="Tian J.H."/>
            <person name="Sheng Y."/>
            <person name="Liu T."/>
            <person name="Pan Y.S."/>
            <person name="Xia L.Y."/>
            <person name="Li J."/>
            <person name="Zhao F."/>
            <person name="Cao W.C."/>
        </authorList>
    </citation>
    <scope>NUCLEOTIDE SEQUENCE [LARGE SCALE GENOMIC DNA]</scope>
    <source>
        <strain evidence="1">Iper-2018</strain>
    </source>
</reference>
<accession>A0AC60PKL1</accession>
<dbReference type="EMBL" id="JABSTQ010010422">
    <property type="protein sequence ID" value="KAG0421085.1"/>
    <property type="molecule type" value="Genomic_DNA"/>
</dbReference>